<dbReference type="EMBL" id="JAVRRA010019867">
    <property type="protein sequence ID" value="KAK5175994.1"/>
    <property type="molecule type" value="Genomic_DNA"/>
</dbReference>
<dbReference type="Proteomes" id="UP001357485">
    <property type="component" value="Unassembled WGS sequence"/>
</dbReference>
<gene>
    <name evidence="2" type="primary">GCN1_8</name>
    <name evidence="2" type="ORF">LTR16_011285</name>
</gene>
<organism evidence="2 3">
    <name type="scientific">Cryomyces antarcticus</name>
    <dbReference type="NCBI Taxonomy" id="329879"/>
    <lineage>
        <taxon>Eukaryota</taxon>
        <taxon>Fungi</taxon>
        <taxon>Dikarya</taxon>
        <taxon>Ascomycota</taxon>
        <taxon>Pezizomycotina</taxon>
        <taxon>Dothideomycetes</taxon>
        <taxon>Dothideomycetes incertae sedis</taxon>
        <taxon>Cryomyces</taxon>
    </lineage>
</organism>
<evidence type="ECO:0000313" key="3">
    <source>
        <dbReference type="Proteomes" id="UP001357485"/>
    </source>
</evidence>
<keyword evidence="3" id="KW-1185">Reference proteome</keyword>
<protein>
    <submittedName>
        <fullName evidence="2">Translational activator of GCN4</fullName>
    </submittedName>
</protein>
<evidence type="ECO:0000256" key="1">
    <source>
        <dbReference type="ARBA" id="ARBA00022737"/>
    </source>
</evidence>
<dbReference type="PANTHER" id="PTHR23346">
    <property type="entry name" value="TRANSLATIONAL ACTIVATOR GCN1-RELATED"/>
    <property type="match status" value="1"/>
</dbReference>
<comment type="caution">
    <text evidence="2">The sequence shown here is derived from an EMBL/GenBank/DDBJ whole genome shotgun (WGS) entry which is preliminary data.</text>
</comment>
<evidence type="ECO:0000313" key="2">
    <source>
        <dbReference type="EMBL" id="KAK5175994.1"/>
    </source>
</evidence>
<reference evidence="2 3" key="1">
    <citation type="submission" date="2023-08" db="EMBL/GenBank/DDBJ databases">
        <title>Black Yeasts Isolated from many extreme environments.</title>
        <authorList>
            <person name="Coleine C."/>
            <person name="Stajich J.E."/>
            <person name="Selbmann L."/>
        </authorList>
    </citation>
    <scope>NUCLEOTIDE SEQUENCE [LARGE SCALE GENOMIC DNA]</scope>
    <source>
        <strain evidence="2 3">CCFEE 536</strain>
    </source>
</reference>
<keyword evidence="1" id="KW-0677">Repeat</keyword>
<sequence length="175" mass="19025">MLVQLLRQDLDPLQLAAIGPEEAAVFRTPEGTAFVDVLAKKVQNQVTSKNVKDYDTLKWEEELRAQLAQKKGQTKKLTADEQAKVNAQLAKESATRHKVANVEIKLKRGIGIVHSLAKGPPTEAETWIGPAVHLLIECIREGAGLILGDAAALAYLDCADRVSPRLGTLRPFVGV</sequence>
<proteinExistence type="predicted"/>
<feature type="non-terminal residue" evidence="2">
    <location>
        <position position="175"/>
    </location>
</feature>
<dbReference type="PANTHER" id="PTHR23346:SF7">
    <property type="entry name" value="STALLED RIBOSOME SENSOR GCN1"/>
    <property type="match status" value="1"/>
</dbReference>
<name>A0ABR0LIG6_9PEZI</name>
<accession>A0ABR0LIG6</accession>